<reference evidence="2 3" key="1">
    <citation type="journal article" date="2021" name="Int. J. Syst. Evol. Microbiol.">
        <title>Steroidobacter gossypii sp. nov., isolated from soil of cotton cropping field.</title>
        <authorList>
            <person name="Huang R."/>
            <person name="Yang S."/>
            <person name="Zhen C."/>
            <person name="Liu W."/>
        </authorList>
    </citation>
    <scope>NUCLEOTIDE SEQUENCE [LARGE SCALE GENOMIC DNA]</scope>
    <source>
        <strain evidence="2 3">S1-65</strain>
    </source>
</reference>
<keyword evidence="1" id="KW-0732">Signal</keyword>
<organism evidence="2 3">
    <name type="scientific">Steroidobacter gossypii</name>
    <dbReference type="NCBI Taxonomy" id="2805490"/>
    <lineage>
        <taxon>Bacteria</taxon>
        <taxon>Pseudomonadati</taxon>
        <taxon>Pseudomonadota</taxon>
        <taxon>Gammaproteobacteria</taxon>
        <taxon>Steroidobacterales</taxon>
        <taxon>Steroidobacteraceae</taxon>
        <taxon>Steroidobacter</taxon>
    </lineage>
</organism>
<sequence length="116" mass="12361">MSAPSWLAFIALLCWAALFSPAQSQHRFVAGLLDGVDIPNAIMSLERHAPLLTDDRQRSDVAHNGNPPAQGLAARAAIDQIVLLIRYTAALTSLPAQQPIRSPAQPRAPPVSIHAG</sequence>
<evidence type="ECO:0000256" key="1">
    <source>
        <dbReference type="SAM" id="SignalP"/>
    </source>
</evidence>
<dbReference type="RefSeq" id="WP_203165367.1">
    <property type="nucleotide sequence ID" value="NZ_JAEVLS010000001.1"/>
</dbReference>
<feature type="signal peptide" evidence="1">
    <location>
        <begin position="1"/>
        <end position="24"/>
    </location>
</feature>
<gene>
    <name evidence="2" type="ORF">JM946_01480</name>
</gene>
<feature type="chain" id="PRO_5046110011" evidence="1">
    <location>
        <begin position="25"/>
        <end position="116"/>
    </location>
</feature>
<evidence type="ECO:0000313" key="2">
    <source>
        <dbReference type="EMBL" id="MBM0103391.1"/>
    </source>
</evidence>
<protein>
    <submittedName>
        <fullName evidence="2">Uncharacterized protein</fullName>
    </submittedName>
</protein>
<comment type="caution">
    <text evidence="2">The sequence shown here is derived from an EMBL/GenBank/DDBJ whole genome shotgun (WGS) entry which is preliminary data.</text>
</comment>
<evidence type="ECO:0000313" key="3">
    <source>
        <dbReference type="Proteomes" id="UP000661077"/>
    </source>
</evidence>
<dbReference type="Proteomes" id="UP000661077">
    <property type="component" value="Unassembled WGS sequence"/>
</dbReference>
<name>A0ABS1WQZ1_9GAMM</name>
<keyword evidence="3" id="KW-1185">Reference proteome</keyword>
<proteinExistence type="predicted"/>
<accession>A0ABS1WQZ1</accession>
<dbReference type="EMBL" id="JAEVLS010000001">
    <property type="protein sequence ID" value="MBM0103391.1"/>
    <property type="molecule type" value="Genomic_DNA"/>
</dbReference>